<comment type="caution">
    <text evidence="7">The sequence shown here is derived from an EMBL/GenBank/DDBJ whole genome shotgun (WGS) entry which is preliminary data.</text>
</comment>
<dbReference type="PANTHER" id="PTHR42953:SF1">
    <property type="entry name" value="METAL-BINDING PROTEIN HI_0362-RELATED"/>
    <property type="match status" value="1"/>
</dbReference>
<dbReference type="GO" id="GO:0030001">
    <property type="term" value="P:metal ion transport"/>
    <property type="evidence" value="ECO:0007669"/>
    <property type="project" value="InterPro"/>
</dbReference>
<feature type="compositionally biased region" description="Low complexity" evidence="5">
    <location>
        <begin position="38"/>
        <end position="52"/>
    </location>
</feature>
<dbReference type="InterPro" id="IPR006127">
    <property type="entry name" value="ZnuA-like"/>
</dbReference>
<protein>
    <submittedName>
        <fullName evidence="7">Metal ABC transporter substrate-binding protein</fullName>
    </submittedName>
</protein>
<dbReference type="RefSeq" id="WP_188689537.1">
    <property type="nucleotide sequence ID" value="NZ_BMIR01000002.1"/>
</dbReference>
<reference evidence="7" key="2">
    <citation type="submission" date="2020-09" db="EMBL/GenBank/DDBJ databases">
        <authorList>
            <person name="Sun Q."/>
            <person name="Zhou Y."/>
        </authorList>
    </citation>
    <scope>NUCLEOTIDE SEQUENCE</scope>
    <source>
        <strain evidence="7">CGMCC 1.15371</strain>
    </source>
</reference>
<comment type="subcellular location">
    <subcellularLocation>
        <location evidence="1">Cell envelope</location>
    </subcellularLocation>
</comment>
<evidence type="ECO:0000256" key="5">
    <source>
        <dbReference type="SAM" id="MobiDB-lite"/>
    </source>
</evidence>
<evidence type="ECO:0000256" key="4">
    <source>
        <dbReference type="ARBA" id="ARBA00022729"/>
    </source>
</evidence>
<dbReference type="PROSITE" id="PS51257">
    <property type="entry name" value="PROKAR_LIPOPROTEIN"/>
    <property type="match status" value="1"/>
</dbReference>
<name>A0A8J2YB82_9BACL</name>
<evidence type="ECO:0000256" key="6">
    <source>
        <dbReference type="SAM" id="SignalP"/>
    </source>
</evidence>
<dbReference type="GO" id="GO:0046872">
    <property type="term" value="F:metal ion binding"/>
    <property type="evidence" value="ECO:0007669"/>
    <property type="project" value="UniProtKB-KW"/>
</dbReference>
<keyword evidence="4 6" id="KW-0732">Signal</keyword>
<gene>
    <name evidence="7" type="ORF">GCM10011391_08260</name>
</gene>
<feature type="chain" id="PRO_5038583070" evidence="6">
    <location>
        <begin position="22"/>
        <end position="321"/>
    </location>
</feature>
<dbReference type="Pfam" id="PF01297">
    <property type="entry name" value="ZnuA"/>
    <property type="match status" value="1"/>
</dbReference>
<keyword evidence="2" id="KW-0813">Transport</keyword>
<keyword evidence="3" id="KW-0479">Metal-binding</keyword>
<reference evidence="7" key="1">
    <citation type="journal article" date="2014" name="Int. J. Syst. Evol. Microbiol.">
        <title>Complete genome sequence of Corynebacterium casei LMG S-19264T (=DSM 44701T), isolated from a smear-ripened cheese.</title>
        <authorList>
            <consortium name="US DOE Joint Genome Institute (JGI-PGF)"/>
            <person name="Walter F."/>
            <person name="Albersmeier A."/>
            <person name="Kalinowski J."/>
            <person name="Ruckert C."/>
        </authorList>
    </citation>
    <scope>NUCLEOTIDE SEQUENCE</scope>
    <source>
        <strain evidence="7">CGMCC 1.15371</strain>
    </source>
</reference>
<evidence type="ECO:0000313" key="8">
    <source>
        <dbReference type="Proteomes" id="UP000628775"/>
    </source>
</evidence>
<sequence>MKRLSFLVVVLILSLSVGVLSACSSSSSSNTSKDDSSKSTASQQDSSSSNQDTSKHPIQIVAVEDFYGEVAEAVGGDYVKVTSIIDKPNIDPHDFEPTANTSKIVNNGQVLIYNGIGYDNWMDKLISSSSNASDKTVIRVGDDLLNKKEGDNEHLWYIPSTMPTLADALADKLAKLDPSHADYYKQQADKYKKSIQPLQDLVSKLKQDTPKKVETTEPVFDYMLQALNYQVDNEKFSMAIEEETDPAPADLAQMKNDLKNKKVAFFVQNTQVESPVVKQLSSLAKENNIPIVKVTETLPAGKDYVQWMTDELKQVENAQGQ</sequence>
<evidence type="ECO:0000313" key="7">
    <source>
        <dbReference type="EMBL" id="GGE31980.1"/>
    </source>
</evidence>
<dbReference type="AlphaFoldDB" id="A0A8J2YB82"/>
<evidence type="ECO:0000256" key="3">
    <source>
        <dbReference type="ARBA" id="ARBA00022723"/>
    </source>
</evidence>
<evidence type="ECO:0000256" key="2">
    <source>
        <dbReference type="ARBA" id="ARBA00022448"/>
    </source>
</evidence>
<feature type="signal peptide" evidence="6">
    <location>
        <begin position="1"/>
        <end position="21"/>
    </location>
</feature>
<evidence type="ECO:0000256" key="1">
    <source>
        <dbReference type="ARBA" id="ARBA00004196"/>
    </source>
</evidence>
<dbReference type="SUPFAM" id="SSF53807">
    <property type="entry name" value="Helical backbone' metal receptor"/>
    <property type="match status" value="1"/>
</dbReference>
<accession>A0A8J2YB82</accession>
<keyword evidence="8" id="KW-1185">Reference proteome</keyword>
<organism evidence="7 8">
    <name type="scientific">Pullulanibacillus camelliae</name>
    <dbReference type="NCBI Taxonomy" id="1707096"/>
    <lineage>
        <taxon>Bacteria</taxon>
        <taxon>Bacillati</taxon>
        <taxon>Bacillota</taxon>
        <taxon>Bacilli</taxon>
        <taxon>Bacillales</taxon>
        <taxon>Sporolactobacillaceae</taxon>
        <taxon>Pullulanibacillus</taxon>
    </lineage>
</organism>
<proteinExistence type="predicted"/>
<dbReference type="Gene3D" id="3.40.50.1980">
    <property type="entry name" value="Nitrogenase molybdenum iron protein domain"/>
    <property type="match status" value="2"/>
</dbReference>
<dbReference type="PANTHER" id="PTHR42953">
    <property type="entry name" value="HIGH-AFFINITY ZINC UPTAKE SYSTEM PROTEIN ZNUA-RELATED"/>
    <property type="match status" value="1"/>
</dbReference>
<feature type="region of interest" description="Disordered" evidence="5">
    <location>
        <begin position="26"/>
        <end position="54"/>
    </location>
</feature>
<dbReference type="GO" id="GO:0030313">
    <property type="term" value="C:cell envelope"/>
    <property type="evidence" value="ECO:0007669"/>
    <property type="project" value="UniProtKB-SubCell"/>
</dbReference>
<dbReference type="EMBL" id="BMIR01000002">
    <property type="protein sequence ID" value="GGE31980.1"/>
    <property type="molecule type" value="Genomic_DNA"/>
</dbReference>
<dbReference type="InterPro" id="IPR050492">
    <property type="entry name" value="Bact_metal-bind_prot9"/>
</dbReference>
<dbReference type="Proteomes" id="UP000628775">
    <property type="component" value="Unassembled WGS sequence"/>
</dbReference>